<dbReference type="Proteomes" id="UP000183447">
    <property type="component" value="Unassembled WGS sequence"/>
</dbReference>
<keyword evidence="7" id="KW-1185">Reference proteome</keyword>
<organism evidence="6 7">
    <name type="scientific">Devosia enhydra</name>
    <dbReference type="NCBI Taxonomy" id="665118"/>
    <lineage>
        <taxon>Bacteria</taxon>
        <taxon>Pseudomonadati</taxon>
        <taxon>Pseudomonadota</taxon>
        <taxon>Alphaproteobacteria</taxon>
        <taxon>Hyphomicrobiales</taxon>
        <taxon>Devosiaceae</taxon>
        <taxon>Devosia</taxon>
    </lineage>
</organism>
<dbReference type="Gene3D" id="3.90.400.10">
    <property type="entry name" value="Oligo-1,6-glucosidase, Domain 2"/>
    <property type="match status" value="1"/>
</dbReference>
<sequence>MTVSAESTASGAAASAGTAASNVTPLHPERARSATDAALPDPSEPWWKSTTIYQIYPRSFADSNGDGIGDIPGIIGKLDYLQTLGIGAIWLSPIFASPMDDNGYDISDYQAVAPEFGTIEDFDRLVSEAKARGIGIILDLVVNHTSDEHRWFTEARKSRDNPYRDYYIWRDPAPDGGLPNAIPSVFGGPAWRFDDATGQYYFHQFSRRQPDLNWANPRLRAEIYAMMNWWLERGIAGFRMDVIDLIGKEVDKGITAEGPHLHDYLKEMHRETFGGRDVLTVGEAWSATPGSALLYSGRDREELSMVFQFEHVTQGWDEDHGKWKPKPLDLVALKGVLGKWQLALAEDGWNSLFWGNHDLPRAVSRYGDAADYHVASAKMLATVLHLLKGTPYVYQGEEIGMTNAGFESIEEYRDIETLNMHRLHLEAGRSPEDFIAGANQNSRDNARTPMQWSEAPNGGFTEGVPWIAVNANHRQINARTAVADEQSIFHHYRTLIGLRKRHGVIVDGVFRSYLDQHPDVFVYTRTLGDERLVVVASFADHQVSLTLPDELRLSGACLISNYQPVSSLGETVSLRPYEAFAILKG</sequence>
<dbReference type="CDD" id="cd11333">
    <property type="entry name" value="AmyAc_SI_OligoGlu_DGase"/>
    <property type="match status" value="1"/>
</dbReference>
<dbReference type="Pfam" id="PF23915">
    <property type="entry name" value="SusG_C"/>
    <property type="match status" value="1"/>
</dbReference>
<dbReference type="InterPro" id="IPR006047">
    <property type="entry name" value="GH13_cat_dom"/>
</dbReference>
<evidence type="ECO:0000313" key="6">
    <source>
        <dbReference type="EMBL" id="SFZ86475.1"/>
    </source>
</evidence>
<dbReference type="InterPro" id="IPR013780">
    <property type="entry name" value="Glyco_hydro_b"/>
</dbReference>
<dbReference type="InterPro" id="IPR017853">
    <property type="entry name" value="GH"/>
</dbReference>
<dbReference type="Gene3D" id="2.60.40.1180">
    <property type="entry name" value="Golgi alpha-mannosidase II"/>
    <property type="match status" value="1"/>
</dbReference>
<dbReference type="PANTHER" id="PTHR10357">
    <property type="entry name" value="ALPHA-AMYLASE FAMILY MEMBER"/>
    <property type="match status" value="1"/>
</dbReference>
<dbReference type="GO" id="GO:0004556">
    <property type="term" value="F:alpha-amylase activity"/>
    <property type="evidence" value="ECO:0007669"/>
    <property type="project" value="TreeGrafter"/>
</dbReference>
<dbReference type="NCBIfam" id="NF008183">
    <property type="entry name" value="PRK10933.1"/>
    <property type="match status" value="1"/>
</dbReference>
<reference evidence="6 7" key="1">
    <citation type="submission" date="2016-11" db="EMBL/GenBank/DDBJ databases">
        <authorList>
            <person name="Jaros S."/>
            <person name="Januszkiewicz K."/>
            <person name="Wedrychowicz H."/>
        </authorList>
    </citation>
    <scope>NUCLEOTIDE SEQUENCE [LARGE SCALE GENOMIC DNA]</scope>
    <source>
        <strain evidence="6 7">ATCC 23634</strain>
    </source>
</reference>
<dbReference type="InterPro" id="IPR056300">
    <property type="entry name" value="SusG-like_C"/>
</dbReference>
<protein>
    <submittedName>
        <fullName evidence="6">Oligo-1,6-glucosidase</fullName>
    </submittedName>
</protein>
<evidence type="ECO:0000256" key="1">
    <source>
        <dbReference type="ARBA" id="ARBA00008061"/>
    </source>
</evidence>
<dbReference type="FunFam" id="3.90.400.10:FF:000002">
    <property type="entry name" value="Sucrose isomerase"/>
    <property type="match status" value="1"/>
</dbReference>
<dbReference type="EMBL" id="FPKU01000003">
    <property type="protein sequence ID" value="SFZ86475.1"/>
    <property type="molecule type" value="Genomic_DNA"/>
</dbReference>
<dbReference type="Pfam" id="PF00128">
    <property type="entry name" value="Alpha-amylase"/>
    <property type="match status" value="1"/>
</dbReference>
<dbReference type="GO" id="GO:0009313">
    <property type="term" value="P:oligosaccharide catabolic process"/>
    <property type="evidence" value="ECO:0007669"/>
    <property type="project" value="TreeGrafter"/>
</dbReference>
<dbReference type="FunFam" id="3.20.20.80:FF:000064">
    <property type="entry name" value="Oligo-1,6-glucosidase"/>
    <property type="match status" value="1"/>
</dbReference>
<dbReference type="SUPFAM" id="SSF51445">
    <property type="entry name" value="(Trans)glycosidases"/>
    <property type="match status" value="1"/>
</dbReference>
<dbReference type="InterPro" id="IPR045857">
    <property type="entry name" value="O16G_dom_2"/>
</dbReference>
<proteinExistence type="inferred from homology"/>
<evidence type="ECO:0000256" key="3">
    <source>
        <dbReference type="ARBA" id="ARBA00023295"/>
    </source>
</evidence>
<dbReference type="RefSeq" id="WP_084603686.1">
    <property type="nucleotide sequence ID" value="NZ_FPKU01000003.1"/>
</dbReference>
<comment type="similarity">
    <text evidence="1">Belongs to the glycosyl hydrolase 13 family.</text>
</comment>
<keyword evidence="2" id="KW-0378">Hydrolase</keyword>
<dbReference type="OrthoDB" id="9805159at2"/>
<gene>
    <name evidence="6" type="ORF">SAMN02983003_3657</name>
</gene>
<dbReference type="Gene3D" id="3.20.20.80">
    <property type="entry name" value="Glycosidases"/>
    <property type="match status" value="1"/>
</dbReference>
<dbReference type="SUPFAM" id="SSF51011">
    <property type="entry name" value="Glycosyl hydrolase domain"/>
    <property type="match status" value="1"/>
</dbReference>
<evidence type="ECO:0000313" key="7">
    <source>
        <dbReference type="Proteomes" id="UP000183447"/>
    </source>
</evidence>
<evidence type="ECO:0000256" key="2">
    <source>
        <dbReference type="ARBA" id="ARBA00022801"/>
    </source>
</evidence>
<keyword evidence="3" id="KW-0326">Glycosidase</keyword>
<feature type="region of interest" description="Disordered" evidence="4">
    <location>
        <begin position="1"/>
        <end position="42"/>
    </location>
</feature>
<dbReference type="SMART" id="SM00642">
    <property type="entry name" value="Aamy"/>
    <property type="match status" value="1"/>
</dbReference>
<dbReference type="STRING" id="665118.SAMN02983003_3657"/>
<feature type="compositionally biased region" description="Low complexity" evidence="4">
    <location>
        <begin position="1"/>
        <end position="21"/>
    </location>
</feature>
<dbReference type="PANTHER" id="PTHR10357:SF179">
    <property type="entry name" value="NEUTRAL AND BASIC AMINO ACID TRANSPORT PROTEIN RBAT"/>
    <property type="match status" value="1"/>
</dbReference>
<dbReference type="AlphaFoldDB" id="A0A1K2I2M7"/>
<name>A0A1K2I2M7_9HYPH</name>
<accession>A0A1K2I2M7</accession>
<evidence type="ECO:0000256" key="4">
    <source>
        <dbReference type="SAM" id="MobiDB-lite"/>
    </source>
</evidence>
<feature type="domain" description="Glycosyl hydrolase family 13 catalytic" evidence="5">
    <location>
        <begin position="54"/>
        <end position="447"/>
    </location>
</feature>
<evidence type="ECO:0000259" key="5">
    <source>
        <dbReference type="SMART" id="SM00642"/>
    </source>
</evidence>